<accession>A0A221SYF2</accession>
<dbReference type="RefSeq" id="WP_027463786.1">
    <property type="nucleotide sequence ID" value="NZ_CP021081.1"/>
</dbReference>
<keyword evidence="1 3" id="KW-0378">Hydrolase</keyword>
<dbReference type="InterPro" id="IPR001279">
    <property type="entry name" value="Metallo-B-lactamas"/>
</dbReference>
<evidence type="ECO:0000313" key="3">
    <source>
        <dbReference type="EMBL" id="ASN81687.1"/>
    </source>
</evidence>
<dbReference type="InterPro" id="IPR036866">
    <property type="entry name" value="RibonucZ/Hydroxyglut_hydro"/>
</dbReference>
<dbReference type="EMBL" id="CP021081">
    <property type="protein sequence ID" value="ASN81687.1"/>
    <property type="molecule type" value="Genomic_DNA"/>
</dbReference>
<feature type="domain" description="Metallo-beta-lactamase" evidence="2">
    <location>
        <begin position="18"/>
        <end position="209"/>
    </location>
</feature>
<name>A0A221SYF2_9DEIO</name>
<dbReference type="KEGG" id="dfc:DFI_12400"/>
<evidence type="ECO:0000313" key="4">
    <source>
        <dbReference type="Proteomes" id="UP000259030"/>
    </source>
</evidence>
<organism evidence="3 4">
    <name type="scientific">Deinococcus ficus</name>
    <dbReference type="NCBI Taxonomy" id="317577"/>
    <lineage>
        <taxon>Bacteria</taxon>
        <taxon>Thermotogati</taxon>
        <taxon>Deinococcota</taxon>
        <taxon>Deinococci</taxon>
        <taxon>Deinococcales</taxon>
        <taxon>Deinococcaceae</taxon>
        <taxon>Deinococcus</taxon>
    </lineage>
</organism>
<dbReference type="PANTHER" id="PTHR43546">
    <property type="entry name" value="UPF0173 METAL-DEPENDENT HYDROLASE MJ1163-RELATED"/>
    <property type="match status" value="1"/>
</dbReference>
<dbReference type="AlphaFoldDB" id="A0A221SYF2"/>
<evidence type="ECO:0000256" key="1">
    <source>
        <dbReference type="ARBA" id="ARBA00022801"/>
    </source>
</evidence>
<evidence type="ECO:0000259" key="2">
    <source>
        <dbReference type="Pfam" id="PF12706"/>
    </source>
</evidence>
<dbReference type="Gene3D" id="3.60.15.10">
    <property type="entry name" value="Ribonuclease Z/Hydroxyacylglutathione hydrolase-like"/>
    <property type="match status" value="1"/>
</dbReference>
<dbReference type="SUPFAM" id="SSF56281">
    <property type="entry name" value="Metallo-hydrolase/oxidoreductase"/>
    <property type="match status" value="1"/>
</dbReference>
<dbReference type="STRING" id="317577.GCA_000419625_01449"/>
<protein>
    <submittedName>
        <fullName evidence="3">Zn-dependent hydrolase</fullName>
    </submittedName>
</protein>
<gene>
    <name evidence="3" type="ORF">DFI_12400</name>
</gene>
<reference evidence="3 4" key="1">
    <citation type="submission" date="2017-05" db="EMBL/GenBank/DDBJ databases">
        <title>The complete genome sequence of Deinococcus ficus isolated from the rhizosphere of the Ficus religiosa L. in Taiwan.</title>
        <authorList>
            <person name="Wu K.-M."/>
            <person name="Liao T.-L."/>
            <person name="Liu Y.-M."/>
            <person name="Young C.-C."/>
            <person name="Tsai S.-F."/>
        </authorList>
    </citation>
    <scope>NUCLEOTIDE SEQUENCE [LARGE SCALE GENOMIC DNA]</scope>
    <source>
        <strain evidence="3 4">CC-FR2-10</strain>
    </source>
</reference>
<sequence>MQLHLLRNATLRLHYAGRTLLIDPMLGPVHTFRSLAGREENPTAPLPLPAEDAVRGLDGVIVSHLHPDHFDEVAARLLPRDLPLLCRSGDETFFTGQGFTQVTPLTGPGDWLGLSVQPTAGQHGTGPILDRMGEVTGFLLSAPDEPILYWAGDTILYPPVLDVLRDARPDVVVTHSGGAALMDTPIIMDAAQTLNVLRAAPAARVVATHLGALDHCFTTRQDLRAAADAAGIAPERLLIPADNETLTLTR</sequence>
<dbReference type="Proteomes" id="UP000259030">
    <property type="component" value="Chromosome"/>
</dbReference>
<proteinExistence type="predicted"/>
<dbReference type="GO" id="GO:0016787">
    <property type="term" value="F:hydrolase activity"/>
    <property type="evidence" value="ECO:0007669"/>
    <property type="project" value="UniProtKB-KW"/>
</dbReference>
<dbReference type="InterPro" id="IPR050114">
    <property type="entry name" value="UPF0173_UPF0282_UlaG_hydrolase"/>
</dbReference>
<keyword evidence="4" id="KW-1185">Reference proteome</keyword>
<dbReference type="Pfam" id="PF12706">
    <property type="entry name" value="Lactamase_B_2"/>
    <property type="match status" value="1"/>
</dbReference>
<dbReference type="PANTHER" id="PTHR43546:SF9">
    <property type="entry name" value="L-ASCORBATE-6-PHOSPHATE LACTONASE ULAG-RELATED"/>
    <property type="match status" value="1"/>
</dbReference>